<dbReference type="EMBL" id="AYYO01000023">
    <property type="protein sequence ID" value="KRM55353.1"/>
    <property type="molecule type" value="Genomic_DNA"/>
</dbReference>
<feature type="transmembrane region" description="Helical" evidence="1">
    <location>
        <begin position="193"/>
        <end position="214"/>
    </location>
</feature>
<accession>A0A0R1ZUB6</accession>
<gene>
    <name evidence="3" type="ORF">FC18_GL001385</name>
</gene>
<feature type="transmembrane region" description="Helical" evidence="1">
    <location>
        <begin position="300"/>
        <end position="317"/>
    </location>
</feature>
<feature type="domain" description="Peptidase M56" evidence="2">
    <location>
        <begin position="89"/>
        <end position="256"/>
    </location>
</feature>
<protein>
    <recommendedName>
        <fullName evidence="2">Peptidase M56 domain-containing protein</fullName>
    </recommendedName>
</protein>
<comment type="caution">
    <text evidence="3">The sequence shown here is derived from an EMBL/GenBank/DDBJ whole genome shotgun (WGS) entry which is preliminary data.</text>
</comment>
<evidence type="ECO:0000313" key="3">
    <source>
        <dbReference type="EMBL" id="KRM55353.1"/>
    </source>
</evidence>
<reference evidence="3 4" key="1">
    <citation type="journal article" date="2015" name="Genome Announc.">
        <title>Expanding the biotechnology potential of lactobacilli through comparative genomics of 213 strains and associated genera.</title>
        <authorList>
            <person name="Sun Z."/>
            <person name="Harris H.M."/>
            <person name="McCann A."/>
            <person name="Guo C."/>
            <person name="Argimon S."/>
            <person name="Zhang W."/>
            <person name="Yang X."/>
            <person name="Jeffery I.B."/>
            <person name="Cooney J.C."/>
            <person name="Kagawa T.F."/>
            <person name="Liu W."/>
            <person name="Song Y."/>
            <person name="Salvetti E."/>
            <person name="Wrobel A."/>
            <person name="Rasinkangas P."/>
            <person name="Parkhill J."/>
            <person name="Rea M.C."/>
            <person name="O'Sullivan O."/>
            <person name="Ritari J."/>
            <person name="Douillard F.P."/>
            <person name="Paul Ross R."/>
            <person name="Yang R."/>
            <person name="Briner A.E."/>
            <person name="Felis G.E."/>
            <person name="de Vos W.M."/>
            <person name="Barrangou R."/>
            <person name="Klaenhammer T.R."/>
            <person name="Caufield P.W."/>
            <person name="Cui Y."/>
            <person name="Zhang H."/>
            <person name="O'Toole P.W."/>
        </authorList>
    </citation>
    <scope>NUCLEOTIDE SEQUENCE [LARGE SCALE GENOMIC DNA]</scope>
    <source>
        <strain evidence="3 4">DSM 20505</strain>
    </source>
</reference>
<organism evidence="3 4">
    <name type="scientific">Lacticaseibacillus sharpeae JCM 1186 = DSM 20505</name>
    <dbReference type="NCBI Taxonomy" id="1291052"/>
    <lineage>
        <taxon>Bacteria</taxon>
        <taxon>Bacillati</taxon>
        <taxon>Bacillota</taxon>
        <taxon>Bacilli</taxon>
        <taxon>Lactobacillales</taxon>
        <taxon>Lactobacillaceae</taxon>
        <taxon>Lacticaseibacillus</taxon>
    </lineage>
</organism>
<dbReference type="InterPro" id="IPR052173">
    <property type="entry name" value="Beta-lactam_resp_regulator"/>
</dbReference>
<evidence type="ECO:0000259" key="2">
    <source>
        <dbReference type="Pfam" id="PF05569"/>
    </source>
</evidence>
<dbReference type="CDD" id="cd07341">
    <property type="entry name" value="M56_BlaR1_MecR1_like"/>
    <property type="match status" value="1"/>
</dbReference>
<dbReference type="Proteomes" id="UP000051679">
    <property type="component" value="Unassembled WGS sequence"/>
</dbReference>
<keyword evidence="4" id="KW-1185">Reference proteome</keyword>
<dbReference type="PANTHER" id="PTHR34978">
    <property type="entry name" value="POSSIBLE SENSOR-TRANSDUCER PROTEIN BLAR"/>
    <property type="match status" value="1"/>
</dbReference>
<dbReference type="PATRIC" id="fig|1291052.5.peg.1404"/>
<feature type="transmembrane region" description="Helical" evidence="1">
    <location>
        <begin position="88"/>
        <end position="111"/>
    </location>
</feature>
<keyword evidence="1" id="KW-1133">Transmembrane helix</keyword>
<dbReference type="InterPro" id="IPR008756">
    <property type="entry name" value="Peptidase_M56"/>
</dbReference>
<keyword evidence="1" id="KW-0472">Membrane</keyword>
<feature type="transmembrane region" description="Helical" evidence="1">
    <location>
        <begin position="58"/>
        <end position="76"/>
    </location>
</feature>
<dbReference type="AlphaFoldDB" id="A0A0R1ZUB6"/>
<evidence type="ECO:0000256" key="1">
    <source>
        <dbReference type="SAM" id="Phobius"/>
    </source>
</evidence>
<sequence>MDISVSSIIISLIIASILVGILQLLIARTKAYGVFRIDFIATFAVIVLLRLLVPAEYFGTYTISSHHILPAVYGFLAHPRFSLGHFQVTWFIIIGVVWLVGFLAMLSRLLWQGYHLNRALGTLPRVAKHELELTEHVAIPANVTIYRLPGVASPFVSGLRRPKLIIPAVDLAPQTLTYIMHHELQHIKNHDVFLKYLVSLLVCVYWWFPIMYIFRRQANMIIEMRVDNQVVQNVDKDTYLGYTQSLVTVTKQLQAAPKVAVAPALSAALLPQFTMFEKPTLTHRIKFLLTGRTVKRTNRIILALIIFVPLMATSIIFEPDSINPEDAKGTFEINPQKDKILAHDGKYYLWHAGKLQGLVDNPHAESLGGMPIVKHIPAVHFKK</sequence>
<evidence type="ECO:0000313" key="4">
    <source>
        <dbReference type="Proteomes" id="UP000051679"/>
    </source>
</evidence>
<dbReference type="Pfam" id="PF05569">
    <property type="entry name" value="Peptidase_M56"/>
    <property type="match status" value="1"/>
</dbReference>
<dbReference type="RefSeq" id="WP_054679202.1">
    <property type="nucleotide sequence ID" value="NZ_AYYO01000023.1"/>
</dbReference>
<dbReference type="STRING" id="1291052.FC18_GL001385"/>
<keyword evidence="1" id="KW-0812">Transmembrane</keyword>
<proteinExistence type="predicted"/>
<feature type="transmembrane region" description="Helical" evidence="1">
    <location>
        <begin position="6"/>
        <end position="26"/>
    </location>
</feature>
<dbReference type="PANTHER" id="PTHR34978:SF3">
    <property type="entry name" value="SLR0241 PROTEIN"/>
    <property type="match status" value="1"/>
</dbReference>
<feature type="transmembrane region" description="Helical" evidence="1">
    <location>
        <begin position="33"/>
        <end position="52"/>
    </location>
</feature>
<name>A0A0R1ZUB6_9LACO</name>